<dbReference type="Gene3D" id="3.40.50.720">
    <property type="entry name" value="NAD(P)-binding Rossmann-like Domain"/>
    <property type="match status" value="1"/>
</dbReference>
<evidence type="ECO:0000256" key="3">
    <source>
        <dbReference type="ARBA" id="ARBA00023002"/>
    </source>
</evidence>
<comment type="subcellular location">
    <subcellularLocation>
        <location evidence="4">Cytoplasm</location>
    </subcellularLocation>
</comment>
<dbReference type="EC" id="1.5.1.2" evidence="4 5"/>
<dbReference type="OrthoDB" id="9805754at2"/>
<dbReference type="InterPro" id="IPR036291">
    <property type="entry name" value="NAD(P)-bd_dom_sf"/>
</dbReference>
<dbReference type="eggNOG" id="COG0345">
    <property type="taxonomic scope" value="Bacteria"/>
</dbReference>
<keyword evidence="4" id="KW-0028">Amino-acid biosynthesis</keyword>
<evidence type="ECO:0000256" key="5">
    <source>
        <dbReference type="NCBIfam" id="TIGR00112"/>
    </source>
</evidence>
<comment type="catalytic activity">
    <reaction evidence="4">
        <text>L-proline + NAD(+) = (S)-1-pyrroline-5-carboxylate + NADH + 2 H(+)</text>
        <dbReference type="Rhea" id="RHEA:14105"/>
        <dbReference type="ChEBI" id="CHEBI:15378"/>
        <dbReference type="ChEBI" id="CHEBI:17388"/>
        <dbReference type="ChEBI" id="CHEBI:57540"/>
        <dbReference type="ChEBI" id="CHEBI:57945"/>
        <dbReference type="ChEBI" id="CHEBI:60039"/>
        <dbReference type="EC" id="1.5.1.2"/>
    </reaction>
</comment>
<sequence length="262" mass="26928">MKLALVGAGKMGGAVLTGALRAGVLDAAEVGIYHPDEARRTALAAQYGVTPFTDDDIHAAERVLIAVKPQSFDEVAPLIAQRSAAYISLMAGVSAETIARRVGSARVVRAMPNLGARVGLSATALAHLPQAEGEDVAFAERLFCAVGTVYRIPERLFDAFTGLAGSGPAFAAVFAEALADGGVRVGFSREVAQGLAKQVLLASATLLGAESPGNLKDEVASAGGTAIAGVMALEQHGLRYAAMQAVEMAAKRAAELSRADER</sequence>
<dbReference type="PIRSF" id="PIRSF000193">
    <property type="entry name" value="Pyrrol-5-carb_rd"/>
    <property type="match status" value="1"/>
</dbReference>
<reference evidence="10" key="1">
    <citation type="submission" date="2010-05" db="EMBL/GenBank/DDBJ databases">
        <title>The complete genome of Truepera radiovictris DSM 17093.</title>
        <authorList>
            <consortium name="US DOE Joint Genome Institute (JGI-PGF)"/>
            <person name="Lucas S."/>
            <person name="Copeland A."/>
            <person name="Lapidus A."/>
            <person name="Glavina del Rio T."/>
            <person name="Dalin E."/>
            <person name="Tice H."/>
            <person name="Bruce D."/>
            <person name="Goodwin L."/>
            <person name="Pitluck S."/>
            <person name="Kyrpides N."/>
            <person name="Mavromatis K."/>
            <person name="Ovchinnikova G."/>
            <person name="Munk A.C."/>
            <person name="Detter J.C."/>
            <person name="Han C."/>
            <person name="Tapia R."/>
            <person name="Land M."/>
            <person name="Hauser L."/>
            <person name="Markowitz V."/>
            <person name="Cheng J.-F."/>
            <person name="Hugenholtz P."/>
            <person name="Woyke T."/>
            <person name="Wu D."/>
            <person name="Tindall B."/>
            <person name="Pomrenke H.G."/>
            <person name="Brambilla E."/>
            <person name="Klenk H.-P."/>
            <person name="Eisen J.A."/>
        </authorList>
    </citation>
    <scope>NUCLEOTIDE SEQUENCE [LARGE SCALE GENOMIC DNA]</scope>
    <source>
        <strain evidence="10">DSM 17093 / CIP 108686 / LMG 22925 / RQ-24</strain>
    </source>
</reference>
<dbReference type="Gene3D" id="1.10.3730.10">
    <property type="entry name" value="ProC C-terminal domain-like"/>
    <property type="match status" value="1"/>
</dbReference>
<accession>D7CQ98</accession>
<dbReference type="GO" id="GO:0055129">
    <property type="term" value="P:L-proline biosynthetic process"/>
    <property type="evidence" value="ECO:0007669"/>
    <property type="project" value="UniProtKB-UniRule"/>
</dbReference>
<name>D7CQ98_TRURR</name>
<keyword evidence="10" id="KW-1185">Reference proteome</keyword>
<comment type="function">
    <text evidence="4">Catalyzes the reduction of 1-pyrroline-5-carboxylate (PCA) to L-proline.</text>
</comment>
<comment type="similarity">
    <text evidence="1 4">Belongs to the pyrroline-5-carboxylate reductase family.</text>
</comment>
<dbReference type="PANTHER" id="PTHR11645">
    <property type="entry name" value="PYRROLINE-5-CARBOXYLATE REDUCTASE"/>
    <property type="match status" value="1"/>
</dbReference>
<evidence type="ECO:0000259" key="8">
    <source>
        <dbReference type="Pfam" id="PF14748"/>
    </source>
</evidence>
<dbReference type="AlphaFoldDB" id="D7CQ98"/>
<proteinExistence type="inferred from homology"/>
<evidence type="ECO:0000256" key="1">
    <source>
        <dbReference type="ARBA" id="ARBA00005525"/>
    </source>
</evidence>
<evidence type="ECO:0000256" key="6">
    <source>
        <dbReference type="PIRSR" id="PIRSR000193-1"/>
    </source>
</evidence>
<dbReference type="InterPro" id="IPR008927">
    <property type="entry name" value="6-PGluconate_DH-like_C_sf"/>
</dbReference>
<keyword evidence="2 4" id="KW-0521">NADP</keyword>
<comment type="catalytic activity">
    <reaction evidence="4">
        <text>L-proline + NADP(+) = (S)-1-pyrroline-5-carboxylate + NADPH + 2 H(+)</text>
        <dbReference type="Rhea" id="RHEA:14109"/>
        <dbReference type="ChEBI" id="CHEBI:15378"/>
        <dbReference type="ChEBI" id="CHEBI:17388"/>
        <dbReference type="ChEBI" id="CHEBI:57783"/>
        <dbReference type="ChEBI" id="CHEBI:58349"/>
        <dbReference type="ChEBI" id="CHEBI:60039"/>
        <dbReference type="EC" id="1.5.1.2"/>
    </reaction>
</comment>
<dbReference type="STRING" id="649638.Trad_1764"/>
<feature type="binding site" evidence="6">
    <location>
        <begin position="66"/>
        <end position="69"/>
    </location>
    <ligand>
        <name>NADP(+)</name>
        <dbReference type="ChEBI" id="CHEBI:58349"/>
    </ligand>
</feature>
<evidence type="ECO:0000259" key="7">
    <source>
        <dbReference type="Pfam" id="PF03807"/>
    </source>
</evidence>
<evidence type="ECO:0000313" key="10">
    <source>
        <dbReference type="Proteomes" id="UP000000379"/>
    </source>
</evidence>
<dbReference type="InterPro" id="IPR000304">
    <property type="entry name" value="Pyrroline-COOH_reductase"/>
</dbReference>
<keyword evidence="4" id="KW-0641">Proline biosynthesis</keyword>
<dbReference type="PANTHER" id="PTHR11645:SF0">
    <property type="entry name" value="PYRROLINE-5-CARBOXYLATE REDUCTASE 3"/>
    <property type="match status" value="1"/>
</dbReference>
<dbReference type="InterPro" id="IPR029036">
    <property type="entry name" value="P5CR_dimer"/>
</dbReference>
<dbReference type="SUPFAM" id="SSF48179">
    <property type="entry name" value="6-phosphogluconate dehydrogenase C-terminal domain-like"/>
    <property type="match status" value="1"/>
</dbReference>
<dbReference type="InterPro" id="IPR028939">
    <property type="entry name" value="P5C_Rdtase_cat_N"/>
</dbReference>
<feature type="domain" description="Pyrroline-5-carboxylate reductase catalytic N-terminal" evidence="7">
    <location>
        <begin position="2"/>
        <end position="92"/>
    </location>
</feature>
<organism evidence="9 10">
    <name type="scientific">Truepera radiovictrix (strain DSM 17093 / CIP 108686 / LMG 22925 / RQ-24)</name>
    <dbReference type="NCBI Taxonomy" id="649638"/>
    <lineage>
        <taxon>Bacteria</taxon>
        <taxon>Thermotogati</taxon>
        <taxon>Deinococcota</taxon>
        <taxon>Deinococci</taxon>
        <taxon>Trueperales</taxon>
        <taxon>Trueperaceae</taxon>
        <taxon>Truepera</taxon>
    </lineage>
</organism>
<dbReference type="FunFam" id="1.10.3730.10:FF:000001">
    <property type="entry name" value="Pyrroline-5-carboxylate reductase"/>
    <property type="match status" value="1"/>
</dbReference>
<dbReference type="HAMAP" id="MF_01925">
    <property type="entry name" value="P5C_reductase"/>
    <property type="match status" value="1"/>
</dbReference>
<reference evidence="9 10" key="2">
    <citation type="journal article" date="2011" name="Stand. Genomic Sci.">
        <title>Complete genome sequence of Truepera radiovictrix type strain (RQ-24).</title>
        <authorList>
            <person name="Ivanova N."/>
            <person name="Rohde C."/>
            <person name="Munk C."/>
            <person name="Nolan M."/>
            <person name="Lucas S."/>
            <person name="Del Rio T.G."/>
            <person name="Tice H."/>
            <person name="Deshpande S."/>
            <person name="Cheng J.F."/>
            <person name="Tapia R."/>
            <person name="Han C."/>
            <person name="Goodwin L."/>
            <person name="Pitluck S."/>
            <person name="Liolios K."/>
            <person name="Mavromatis K."/>
            <person name="Mikhailova N."/>
            <person name="Pati A."/>
            <person name="Chen A."/>
            <person name="Palaniappan K."/>
            <person name="Land M."/>
            <person name="Hauser L."/>
            <person name="Chang Y.J."/>
            <person name="Jeffries C.D."/>
            <person name="Brambilla E."/>
            <person name="Rohde M."/>
            <person name="Goker M."/>
            <person name="Tindall B.J."/>
            <person name="Woyke T."/>
            <person name="Bristow J."/>
            <person name="Eisen J.A."/>
            <person name="Markowitz V."/>
            <person name="Hugenholtz P."/>
            <person name="Kyrpides N.C."/>
            <person name="Klenk H.P."/>
            <person name="Lapidus A."/>
        </authorList>
    </citation>
    <scope>NUCLEOTIDE SEQUENCE [LARGE SCALE GENOMIC DNA]</scope>
    <source>
        <strain evidence="10">DSM 17093 / CIP 108686 / LMG 22925 / RQ-24</strain>
    </source>
</reference>
<dbReference type="UniPathway" id="UPA00098">
    <property type="reaction ID" value="UER00361"/>
</dbReference>
<feature type="domain" description="Pyrroline-5-carboxylate reductase dimerisation" evidence="8">
    <location>
        <begin position="154"/>
        <end position="256"/>
    </location>
</feature>
<keyword evidence="3 4" id="KW-0560">Oxidoreductase</keyword>
<dbReference type="KEGG" id="tra:Trad_1764"/>
<dbReference type="Pfam" id="PF14748">
    <property type="entry name" value="P5CR_dimer"/>
    <property type="match status" value="1"/>
</dbReference>
<dbReference type="NCBIfam" id="TIGR00112">
    <property type="entry name" value="proC"/>
    <property type="match status" value="1"/>
</dbReference>
<dbReference type="SUPFAM" id="SSF51735">
    <property type="entry name" value="NAD(P)-binding Rossmann-fold domains"/>
    <property type="match status" value="1"/>
</dbReference>
<dbReference type="GO" id="GO:0004735">
    <property type="term" value="F:pyrroline-5-carboxylate reductase activity"/>
    <property type="evidence" value="ECO:0007669"/>
    <property type="project" value="UniProtKB-UniRule"/>
</dbReference>
<evidence type="ECO:0000256" key="2">
    <source>
        <dbReference type="ARBA" id="ARBA00022857"/>
    </source>
</evidence>
<gene>
    <name evidence="4" type="primary">proC</name>
    <name evidence="9" type="ordered locus">Trad_1764</name>
</gene>
<dbReference type="RefSeq" id="WP_013178249.1">
    <property type="nucleotide sequence ID" value="NC_014221.1"/>
</dbReference>
<keyword evidence="4" id="KW-0963">Cytoplasm</keyword>
<protein>
    <recommendedName>
        <fullName evidence="4 5">Pyrroline-5-carboxylate reductase</fullName>
        <shortName evidence="4">P5C reductase</shortName>
        <shortName evidence="4">P5CR</shortName>
        <ecNumber evidence="4 5">1.5.1.2</ecNumber>
    </recommendedName>
    <alternativeName>
        <fullName evidence="4">PCA reductase</fullName>
    </alternativeName>
</protein>
<comment type="pathway">
    <text evidence="4">Amino-acid biosynthesis; L-proline biosynthesis; L-proline from L-glutamate 5-semialdehyde: step 1/1.</text>
</comment>
<dbReference type="Proteomes" id="UP000000379">
    <property type="component" value="Chromosome"/>
</dbReference>
<dbReference type="GO" id="GO:0005737">
    <property type="term" value="C:cytoplasm"/>
    <property type="evidence" value="ECO:0007669"/>
    <property type="project" value="UniProtKB-SubCell"/>
</dbReference>
<dbReference type="Pfam" id="PF03807">
    <property type="entry name" value="F420_oxidored"/>
    <property type="match status" value="1"/>
</dbReference>
<evidence type="ECO:0000256" key="4">
    <source>
        <dbReference type="HAMAP-Rule" id="MF_01925"/>
    </source>
</evidence>
<dbReference type="EMBL" id="CP002049">
    <property type="protein sequence ID" value="ADI14882.1"/>
    <property type="molecule type" value="Genomic_DNA"/>
</dbReference>
<evidence type="ECO:0000313" key="9">
    <source>
        <dbReference type="EMBL" id="ADI14882.1"/>
    </source>
</evidence>
<dbReference type="HOGENOM" id="CLU_042344_0_2_0"/>